<evidence type="ECO:0000313" key="3">
    <source>
        <dbReference type="Proteomes" id="UP000011115"/>
    </source>
</evidence>
<feature type="region of interest" description="Disordered" evidence="1">
    <location>
        <begin position="72"/>
        <end position="118"/>
    </location>
</feature>
<dbReference type="PaxDb" id="4113-PGSC0003DMT400096341"/>
<protein>
    <submittedName>
        <fullName evidence="2">Late blight resistance protein</fullName>
    </submittedName>
</protein>
<organism evidence="2 3">
    <name type="scientific">Solanum tuberosum</name>
    <name type="common">Potato</name>
    <dbReference type="NCBI Taxonomy" id="4113"/>
    <lineage>
        <taxon>Eukaryota</taxon>
        <taxon>Viridiplantae</taxon>
        <taxon>Streptophyta</taxon>
        <taxon>Embryophyta</taxon>
        <taxon>Tracheophyta</taxon>
        <taxon>Spermatophyta</taxon>
        <taxon>Magnoliopsida</taxon>
        <taxon>eudicotyledons</taxon>
        <taxon>Gunneridae</taxon>
        <taxon>Pentapetalae</taxon>
        <taxon>asterids</taxon>
        <taxon>lamiids</taxon>
        <taxon>Solanales</taxon>
        <taxon>Solanaceae</taxon>
        <taxon>Solanoideae</taxon>
        <taxon>Solaneae</taxon>
        <taxon>Solanum</taxon>
    </lineage>
</organism>
<accession>M1DY80</accession>
<reference evidence="2" key="2">
    <citation type="submission" date="2015-06" db="UniProtKB">
        <authorList>
            <consortium name="EnsemblPlants"/>
        </authorList>
    </citation>
    <scope>IDENTIFICATION</scope>
    <source>
        <strain evidence="2">DM1-3 516 R44</strain>
    </source>
</reference>
<evidence type="ECO:0000313" key="2">
    <source>
        <dbReference type="EnsemblPlants" id="PGSC0003DMT400096341"/>
    </source>
</evidence>
<keyword evidence="3" id="KW-1185">Reference proteome</keyword>
<dbReference type="InParanoid" id="M1DY80"/>
<dbReference type="Gramene" id="PGSC0003DMT400096341">
    <property type="protein sequence ID" value="PGSC0003DMT400096341"/>
    <property type="gene ID" value="PGSC0003DMG400045912"/>
</dbReference>
<evidence type="ECO:0000256" key="1">
    <source>
        <dbReference type="SAM" id="MobiDB-lite"/>
    </source>
</evidence>
<name>M1DY80_SOLTU</name>
<dbReference type="HOGENOM" id="CLU_1527775_0_0_1"/>
<sequence>MYMYVYVSAELRKPGQGFAWGQQWSPSAGPAQGVGSGRDKYDELVAALDRDAKQNLQKQVWCRPLRTPSIARKLTYGPSMSTVDPSGTAEEEPEPTRTKDEELRQQKVRESVAGASRSAPVVEVLPVVRDDVSTTDGAVKVTESTTESAMMDDVGTTEGDLSIVPAVPGEPDPPVC</sequence>
<feature type="compositionally biased region" description="Basic and acidic residues" evidence="1">
    <location>
        <begin position="94"/>
        <end position="110"/>
    </location>
</feature>
<reference evidence="3" key="1">
    <citation type="journal article" date="2011" name="Nature">
        <title>Genome sequence and analysis of the tuber crop potato.</title>
        <authorList>
            <consortium name="The Potato Genome Sequencing Consortium"/>
        </authorList>
    </citation>
    <scope>NUCLEOTIDE SEQUENCE [LARGE SCALE GENOMIC DNA]</scope>
    <source>
        <strain evidence="3">cv. DM1-3 516 R44</strain>
    </source>
</reference>
<feature type="region of interest" description="Disordered" evidence="1">
    <location>
        <begin position="18"/>
        <end position="37"/>
    </location>
</feature>
<proteinExistence type="predicted"/>
<feature type="region of interest" description="Disordered" evidence="1">
    <location>
        <begin position="144"/>
        <end position="176"/>
    </location>
</feature>
<dbReference type="Proteomes" id="UP000011115">
    <property type="component" value="Unassembled WGS sequence"/>
</dbReference>
<dbReference type="AlphaFoldDB" id="M1DY80"/>
<dbReference type="EnsemblPlants" id="PGSC0003DMT400096341">
    <property type="protein sequence ID" value="PGSC0003DMT400096341"/>
    <property type="gene ID" value="PGSC0003DMG400045912"/>
</dbReference>